<accession>A0A382BI12</accession>
<evidence type="ECO:0000313" key="1">
    <source>
        <dbReference type="EMBL" id="SVB13435.1"/>
    </source>
</evidence>
<name>A0A382BI12_9ZZZZ</name>
<gene>
    <name evidence="1" type="ORF">METZ01_LOCUS166289</name>
</gene>
<feature type="non-terminal residue" evidence="1">
    <location>
        <position position="120"/>
    </location>
</feature>
<reference evidence="1" key="1">
    <citation type="submission" date="2018-05" db="EMBL/GenBank/DDBJ databases">
        <authorList>
            <person name="Lanie J.A."/>
            <person name="Ng W.-L."/>
            <person name="Kazmierczak K.M."/>
            <person name="Andrzejewski T.M."/>
            <person name="Davidsen T.M."/>
            <person name="Wayne K.J."/>
            <person name="Tettelin H."/>
            <person name="Glass J.I."/>
            <person name="Rusch D."/>
            <person name="Podicherti R."/>
            <person name="Tsui H.-C.T."/>
            <person name="Winkler M.E."/>
        </authorList>
    </citation>
    <scope>NUCLEOTIDE SEQUENCE</scope>
</reference>
<organism evidence="1">
    <name type="scientific">marine metagenome</name>
    <dbReference type="NCBI Taxonomy" id="408172"/>
    <lineage>
        <taxon>unclassified sequences</taxon>
        <taxon>metagenomes</taxon>
        <taxon>ecological metagenomes</taxon>
    </lineage>
</organism>
<dbReference type="EMBL" id="UINC01029906">
    <property type="protein sequence ID" value="SVB13435.1"/>
    <property type="molecule type" value="Genomic_DNA"/>
</dbReference>
<sequence length="120" mass="12477">MPYIGRQGEFGIRNRFQYLASADDTSVSGSDANGVTMTFSDGLYIDVYLNGVKLKAGEDYNTTTANTVAGISAMSANDEVEIIVYDAFTVADTVSATDGGTFSGNVAMSGTLGVTGNVTM</sequence>
<dbReference type="AlphaFoldDB" id="A0A382BI12"/>
<protein>
    <submittedName>
        <fullName evidence="1">Uncharacterized protein</fullName>
    </submittedName>
</protein>
<feature type="non-terminal residue" evidence="1">
    <location>
        <position position="1"/>
    </location>
</feature>
<proteinExistence type="predicted"/>